<protein>
    <submittedName>
        <fullName evidence="3">Uncharacterized conserved protein</fullName>
    </submittedName>
</protein>
<keyword evidence="4" id="KW-1185">Reference proteome</keyword>
<feature type="compositionally biased region" description="Low complexity" evidence="2">
    <location>
        <begin position="408"/>
        <end position="467"/>
    </location>
</feature>
<evidence type="ECO:0000313" key="3">
    <source>
        <dbReference type="EMBL" id="SQI43530.1"/>
    </source>
</evidence>
<accession>A0A2X4VE26</accession>
<organism evidence="3 4">
    <name type="scientific">Leminorella richardii</name>
    <dbReference type="NCBI Taxonomy" id="158841"/>
    <lineage>
        <taxon>Bacteria</taxon>
        <taxon>Pseudomonadati</taxon>
        <taxon>Pseudomonadota</taxon>
        <taxon>Gammaproteobacteria</taxon>
        <taxon>Enterobacterales</taxon>
        <taxon>Budviciaceae</taxon>
        <taxon>Leminorella</taxon>
    </lineage>
</organism>
<dbReference type="EMBL" id="LS483470">
    <property type="protein sequence ID" value="SQI43530.1"/>
    <property type="molecule type" value="Genomic_DNA"/>
</dbReference>
<dbReference type="KEGG" id="lri:NCTC12151_03126"/>
<reference evidence="3 4" key="1">
    <citation type="submission" date="2018-06" db="EMBL/GenBank/DDBJ databases">
        <authorList>
            <consortium name="Pathogen Informatics"/>
            <person name="Doyle S."/>
        </authorList>
    </citation>
    <scope>NUCLEOTIDE SEQUENCE [LARGE SCALE GENOMIC DNA]</scope>
    <source>
        <strain evidence="3 4">NCTC12151</strain>
    </source>
</reference>
<keyword evidence="1" id="KW-0175">Coiled coil</keyword>
<name>A0A2X4VE26_9GAMM</name>
<evidence type="ECO:0000313" key="4">
    <source>
        <dbReference type="Proteomes" id="UP000249005"/>
    </source>
</evidence>
<dbReference type="OrthoDB" id="6636686at2"/>
<sequence>MKAFNVAQILSNSESAFEDQLSVLNVRITSYRQDLMTLKQEQLEIYPLMAKVLLLESPELKNVTEIDVLQKQMKGQIAELNRQLLELKQQLDQERQRQNELSERIEPLEAEKVALLMRDPKFVELDSQLASLREQSQSISQLEQDIHLEAQEKGDEYRANEAFEYLMARRFGESDYRGKWIFRNMDSWLARQIDFPKNLRNYRTLLAMAQEVTNRREEIGPRLDDVSSRHEIMVNGAAKRVGLAPLLEQLTRLVSTIETRQGDIGRLHNLLRDSIVGESPLFVSIAEKMASVMQSLPLKQLDEMAKKTQSTQDDRLFARLRENVEQVSSLEHSLQAIQPQWEATNVQYERMRELSQHYAASGLNSAKYSYDIDQKQIVDLIKAIVLKQFGPRHLVEVLKSVRYVSEAGSSSSDNDWSWTSSSTSTKTSSSGTTRTSASTSTFSSRGSGSSSRGSSSSGSSSSSSSGSSFGGGSHRTSSSSGGGRFTTTDSF</sequence>
<gene>
    <name evidence="3" type="ORF">NCTC12151_03126</name>
</gene>
<dbReference type="Proteomes" id="UP000249005">
    <property type="component" value="Chromosome 1"/>
</dbReference>
<evidence type="ECO:0000256" key="2">
    <source>
        <dbReference type="SAM" id="MobiDB-lite"/>
    </source>
</evidence>
<dbReference type="AlphaFoldDB" id="A0A2X4VE26"/>
<evidence type="ECO:0000256" key="1">
    <source>
        <dbReference type="SAM" id="Coils"/>
    </source>
</evidence>
<feature type="compositionally biased region" description="Low complexity" evidence="2">
    <location>
        <begin position="474"/>
        <end position="491"/>
    </location>
</feature>
<feature type="coiled-coil region" evidence="1">
    <location>
        <begin position="70"/>
        <end position="152"/>
    </location>
</feature>
<feature type="region of interest" description="Disordered" evidence="2">
    <location>
        <begin position="407"/>
        <end position="491"/>
    </location>
</feature>
<dbReference type="RefSeq" id="WP_111741462.1">
    <property type="nucleotide sequence ID" value="NZ_LR698987.1"/>
</dbReference>
<proteinExistence type="predicted"/>